<keyword evidence="3 5" id="KW-0238">DNA-binding</keyword>
<dbReference type="InterPro" id="IPR016032">
    <property type="entry name" value="Sig_transdc_resp-reg_C-effctor"/>
</dbReference>
<keyword evidence="4" id="KW-0804">Transcription</keyword>
<dbReference type="SUPFAM" id="SSF46894">
    <property type="entry name" value="C-terminal effector domain of the bipartite response regulators"/>
    <property type="match status" value="1"/>
</dbReference>
<dbReference type="PANTHER" id="PTHR35807">
    <property type="entry name" value="TRANSCRIPTIONAL REGULATOR REDD-RELATED"/>
    <property type="match status" value="1"/>
</dbReference>
<evidence type="ECO:0000256" key="3">
    <source>
        <dbReference type="ARBA" id="ARBA00023125"/>
    </source>
</evidence>
<dbReference type="PRINTS" id="PR00364">
    <property type="entry name" value="DISEASERSIST"/>
</dbReference>
<dbReference type="InterPro" id="IPR005158">
    <property type="entry name" value="BTAD"/>
</dbReference>
<dbReference type="Pfam" id="PF03704">
    <property type="entry name" value="BTAD"/>
    <property type="match status" value="1"/>
</dbReference>
<dbReference type="InterPro" id="IPR011990">
    <property type="entry name" value="TPR-like_helical_dom_sf"/>
</dbReference>
<evidence type="ECO:0000313" key="8">
    <source>
        <dbReference type="Proteomes" id="UP000548476"/>
    </source>
</evidence>
<dbReference type="Gene3D" id="1.25.40.10">
    <property type="entry name" value="Tetratricopeptide repeat domain"/>
    <property type="match status" value="3"/>
</dbReference>
<dbReference type="RefSeq" id="WP_184787068.1">
    <property type="nucleotide sequence ID" value="NZ_BONT01000045.1"/>
</dbReference>
<feature type="DNA-binding region" description="OmpR/PhoB-type" evidence="5">
    <location>
        <begin position="1"/>
        <end position="91"/>
    </location>
</feature>
<dbReference type="AlphaFoldDB" id="A0A841FKU7"/>
<reference evidence="7 8" key="1">
    <citation type="submission" date="2020-08" db="EMBL/GenBank/DDBJ databases">
        <title>Genomic Encyclopedia of Type Strains, Phase IV (KMG-IV): sequencing the most valuable type-strain genomes for metagenomic binning, comparative biology and taxonomic classification.</title>
        <authorList>
            <person name="Goeker M."/>
        </authorList>
    </citation>
    <scope>NUCLEOTIDE SEQUENCE [LARGE SCALE GENOMIC DNA]</scope>
    <source>
        <strain evidence="7 8">YIM 65646</strain>
    </source>
</reference>
<dbReference type="SMART" id="SM00862">
    <property type="entry name" value="Trans_reg_C"/>
    <property type="match status" value="1"/>
</dbReference>
<dbReference type="GO" id="GO:0006355">
    <property type="term" value="P:regulation of DNA-templated transcription"/>
    <property type="evidence" value="ECO:0007669"/>
    <property type="project" value="InterPro"/>
</dbReference>
<dbReference type="Gene3D" id="1.10.10.10">
    <property type="entry name" value="Winged helix-like DNA-binding domain superfamily/Winged helix DNA-binding domain"/>
    <property type="match status" value="1"/>
</dbReference>
<comment type="similarity">
    <text evidence="1">Belongs to the AfsR/DnrI/RedD regulatory family.</text>
</comment>
<dbReference type="InterPro" id="IPR036388">
    <property type="entry name" value="WH-like_DNA-bd_sf"/>
</dbReference>
<evidence type="ECO:0000256" key="2">
    <source>
        <dbReference type="ARBA" id="ARBA00023015"/>
    </source>
</evidence>
<organism evidence="7 8">
    <name type="scientific">Phytomonospora endophytica</name>
    <dbReference type="NCBI Taxonomy" id="714109"/>
    <lineage>
        <taxon>Bacteria</taxon>
        <taxon>Bacillati</taxon>
        <taxon>Actinomycetota</taxon>
        <taxon>Actinomycetes</taxon>
        <taxon>Micromonosporales</taxon>
        <taxon>Micromonosporaceae</taxon>
        <taxon>Phytomonospora</taxon>
    </lineage>
</organism>
<dbReference type="SUPFAM" id="SSF48452">
    <property type="entry name" value="TPR-like"/>
    <property type="match status" value="3"/>
</dbReference>
<dbReference type="Gene3D" id="3.40.50.300">
    <property type="entry name" value="P-loop containing nucleotide triphosphate hydrolases"/>
    <property type="match status" value="1"/>
</dbReference>
<sequence length="961" mass="102415">MLIRLIGPVTIAAVDSTTRIGAPKRACVLAVLAAEPGVPVSQRDLIDRVWNGEPPETVTSVLYSYIARLRAELRPAGATIDRAGQGYLLAADADAVDLHRLRALAAKAATADGEALELWRRACALAQGEPLAGIGGRWAEEFRATFDRERSGLFASRYAAELAAGRHAAVVDELAALVADRPLAEPLVGHLMLALYRSGRPAEALHRFEATRIRLRDELGADPSPELRGLHKRVLGQDLGLSTRAGGASVAPAQLPADIATYTGRDADLAALSSAAARGRTILVTGQAGAGKTALSVHWGHANRASFPDGQLYINLRGFDRGDTVTPGDALARLLHAVGVTDVPADVDHAAEVFRAHTNGRRMLVVLDNAGTAAQVRPLMPGTGCLTVVTSRDRLPGLVAVDDAVAVALGVLARPDSIRLLRRILGEVGDADADGLAGLCGDLPLALRIAAANVAGGVTGGIGPYVRDLADRDRLALLSVDGDPDATVTAALDQSYAALDPAARALFCRIGATPGEDASVDLIAAVSGEPTETAERLLRRLVQAHLVDEYRPGRYRTHDLVRLYAAARAEAELGEAGVAAVADMFIDWHFAHRLDNAVAEEANLFRACDTLREHPRVWNLVSRFMDAVDAGRFLDRVDELATLGLRSAVRADDAHGVFQMQSLRANWLRTRGESAAAIELGRHIIDLAADLTDLQMMVAVGNQGRRHKEAGKFPEAVRLLSEGIELAAQVGRPYNEVSFTCTLVQVLVRRGEVDRARKHVDRIEAIDITGGPGSFLVQRLLARAEVEIASGDVVAALDVLGEVIATAESASPPYHQRWCYFLGTLLVRAGRADLARTVYEANLAYLRSMPTNMAHLPGTLCYYAEALNELGEHTRALELVAEAEGLWQLKPPYAGPLTDLVLAKAHNGLGEHERALPHARSAAAAYGAMPALDQEAESLRAVETARAGLAAWAREHPAAVS</sequence>
<dbReference type="InterPro" id="IPR051677">
    <property type="entry name" value="AfsR-DnrI-RedD_regulator"/>
</dbReference>
<dbReference type="GO" id="GO:0003677">
    <property type="term" value="F:DNA binding"/>
    <property type="evidence" value="ECO:0007669"/>
    <property type="project" value="UniProtKB-UniRule"/>
</dbReference>
<name>A0A841FKU7_9ACTN</name>
<dbReference type="PROSITE" id="PS51755">
    <property type="entry name" value="OMPR_PHOB"/>
    <property type="match status" value="1"/>
</dbReference>
<gene>
    <name evidence="7" type="ORF">HNR73_002032</name>
</gene>
<evidence type="ECO:0000256" key="5">
    <source>
        <dbReference type="PROSITE-ProRule" id="PRU01091"/>
    </source>
</evidence>
<evidence type="ECO:0000256" key="1">
    <source>
        <dbReference type="ARBA" id="ARBA00005820"/>
    </source>
</evidence>
<dbReference type="GO" id="GO:0000160">
    <property type="term" value="P:phosphorelay signal transduction system"/>
    <property type="evidence" value="ECO:0007669"/>
    <property type="project" value="InterPro"/>
</dbReference>
<accession>A0A841FKU7</accession>
<evidence type="ECO:0000256" key="4">
    <source>
        <dbReference type="ARBA" id="ARBA00023163"/>
    </source>
</evidence>
<dbReference type="Proteomes" id="UP000548476">
    <property type="component" value="Unassembled WGS sequence"/>
</dbReference>
<keyword evidence="8" id="KW-1185">Reference proteome</keyword>
<dbReference type="Pfam" id="PF00486">
    <property type="entry name" value="Trans_reg_C"/>
    <property type="match status" value="1"/>
</dbReference>
<dbReference type="InterPro" id="IPR027417">
    <property type="entry name" value="P-loop_NTPase"/>
</dbReference>
<dbReference type="EMBL" id="JACHGT010000004">
    <property type="protein sequence ID" value="MBB6034182.1"/>
    <property type="molecule type" value="Genomic_DNA"/>
</dbReference>
<comment type="caution">
    <text evidence="7">The sequence shown here is derived from an EMBL/GenBank/DDBJ whole genome shotgun (WGS) entry which is preliminary data.</text>
</comment>
<dbReference type="SMART" id="SM01043">
    <property type="entry name" value="BTAD"/>
    <property type="match status" value="1"/>
</dbReference>
<dbReference type="InterPro" id="IPR001867">
    <property type="entry name" value="OmpR/PhoB-type_DNA-bd"/>
</dbReference>
<keyword evidence="2" id="KW-0805">Transcription regulation</keyword>
<protein>
    <submittedName>
        <fullName evidence="7">DNA-binding SARP family transcriptional activator/DNA-binding transcriptional ArsR family regulator</fullName>
    </submittedName>
</protein>
<feature type="domain" description="OmpR/PhoB-type" evidence="6">
    <location>
        <begin position="1"/>
        <end position="91"/>
    </location>
</feature>
<proteinExistence type="inferred from homology"/>
<dbReference type="CDD" id="cd15831">
    <property type="entry name" value="BTAD"/>
    <property type="match status" value="1"/>
</dbReference>
<evidence type="ECO:0000313" key="7">
    <source>
        <dbReference type="EMBL" id="MBB6034182.1"/>
    </source>
</evidence>
<dbReference type="PANTHER" id="PTHR35807:SF1">
    <property type="entry name" value="TRANSCRIPTIONAL REGULATOR REDD"/>
    <property type="match status" value="1"/>
</dbReference>
<evidence type="ECO:0000259" key="6">
    <source>
        <dbReference type="PROSITE" id="PS51755"/>
    </source>
</evidence>
<dbReference type="SUPFAM" id="SSF52540">
    <property type="entry name" value="P-loop containing nucleoside triphosphate hydrolases"/>
    <property type="match status" value="1"/>
</dbReference>